<protein>
    <submittedName>
        <fullName evidence="1">Uncharacterized protein</fullName>
    </submittedName>
</protein>
<sequence length="455" mass="49117">MIGASGIGKTRLGTEAVRGTEHVMVAGTPGARSIPLAAFAHLLPDTISLHQAAKALRAVRVLVVDDAHLLDDASATLVHHLAVHGRTRLLVLARPDGGAPEAVSRLWTGDLLPRLTLDPLPREAWTRLIEAELGGHVEALTAGRLHRACQGDLRLLRELVDAVRASGRLTREAGPWTWRGPVPVTSRVGELAEATIGDVDAEERETLELLAFGEPLEASVLPEAVLERLEARRLVDVDDRSAARLVHPLHGPVLRARTGRLRADRLRRTDRDLGAALAAECDDLMERSRSGNVRELPAGVGDRLAEEDAGWDEPAMPEFCARRARLARLRGEIRDALSWSREGLRRRADHSACLAELAHAAAYLGDLETARWALGGASASTPARTWLLAAEGDLDGALRSLTEVSVLASHDAFDSYGVFAPHEVPVPHDASTSHDMFASHDVFAPYKVPVPHDAS</sequence>
<evidence type="ECO:0000313" key="2">
    <source>
        <dbReference type="Proteomes" id="UP000198282"/>
    </source>
</evidence>
<gene>
    <name evidence="1" type="ORF">SAMN05216276_10381</name>
</gene>
<proteinExistence type="predicted"/>
<reference evidence="1 2" key="1">
    <citation type="submission" date="2017-06" db="EMBL/GenBank/DDBJ databases">
        <authorList>
            <person name="Kim H.J."/>
            <person name="Triplett B.A."/>
        </authorList>
    </citation>
    <scope>NUCLEOTIDE SEQUENCE [LARGE SCALE GENOMIC DNA]</scope>
    <source>
        <strain evidence="1 2">CGMCC 4.2132</strain>
    </source>
</reference>
<dbReference type="AlphaFoldDB" id="A0A239M6F2"/>
<dbReference type="Proteomes" id="UP000198282">
    <property type="component" value="Unassembled WGS sequence"/>
</dbReference>
<dbReference type="InterPro" id="IPR011990">
    <property type="entry name" value="TPR-like_helical_dom_sf"/>
</dbReference>
<dbReference type="Gene3D" id="1.25.40.10">
    <property type="entry name" value="Tetratricopeptide repeat domain"/>
    <property type="match status" value="1"/>
</dbReference>
<dbReference type="OrthoDB" id="3197423at2"/>
<dbReference type="RefSeq" id="WP_143653392.1">
    <property type="nucleotide sequence ID" value="NZ_FZOD01000038.1"/>
</dbReference>
<evidence type="ECO:0000313" key="1">
    <source>
        <dbReference type="EMBL" id="SNT37728.1"/>
    </source>
</evidence>
<keyword evidence="2" id="KW-1185">Reference proteome</keyword>
<organism evidence="1 2">
    <name type="scientific">Streptosporangium subroseum</name>
    <dbReference type="NCBI Taxonomy" id="106412"/>
    <lineage>
        <taxon>Bacteria</taxon>
        <taxon>Bacillati</taxon>
        <taxon>Actinomycetota</taxon>
        <taxon>Actinomycetes</taxon>
        <taxon>Streptosporangiales</taxon>
        <taxon>Streptosporangiaceae</taxon>
        <taxon>Streptosporangium</taxon>
    </lineage>
</organism>
<dbReference type="EMBL" id="FZOD01000038">
    <property type="protein sequence ID" value="SNT37728.1"/>
    <property type="molecule type" value="Genomic_DNA"/>
</dbReference>
<feature type="non-terminal residue" evidence="1">
    <location>
        <position position="455"/>
    </location>
</feature>
<name>A0A239M6F2_9ACTN</name>
<accession>A0A239M6F2</accession>
<dbReference type="SUPFAM" id="SSF48452">
    <property type="entry name" value="TPR-like"/>
    <property type="match status" value="1"/>
</dbReference>